<evidence type="ECO:0000313" key="3">
    <source>
        <dbReference type="EMBL" id="OGC47598.1"/>
    </source>
</evidence>
<dbReference type="InterPro" id="IPR006321">
    <property type="entry name" value="PilT/PilU"/>
</dbReference>
<evidence type="ECO:0000259" key="2">
    <source>
        <dbReference type="Pfam" id="PF00437"/>
    </source>
</evidence>
<dbReference type="Gene3D" id="3.30.450.90">
    <property type="match status" value="1"/>
</dbReference>
<dbReference type="InterPro" id="IPR050921">
    <property type="entry name" value="T4SS_GSP_E_ATPase"/>
</dbReference>
<dbReference type="InterPro" id="IPR001482">
    <property type="entry name" value="T2SS/T4SS_dom"/>
</dbReference>
<dbReference type="Proteomes" id="UP000176608">
    <property type="component" value="Unassembled WGS sequence"/>
</dbReference>
<dbReference type="Pfam" id="PF00437">
    <property type="entry name" value="T2SSE"/>
    <property type="match status" value="1"/>
</dbReference>
<evidence type="ECO:0000256" key="1">
    <source>
        <dbReference type="ARBA" id="ARBA00006611"/>
    </source>
</evidence>
<comment type="similarity">
    <text evidence="1">Belongs to the GSP E family.</text>
</comment>
<dbReference type="STRING" id="1802617.A2886_02315"/>
<dbReference type="GO" id="GO:0005524">
    <property type="term" value="F:ATP binding"/>
    <property type="evidence" value="ECO:0007669"/>
    <property type="project" value="InterPro"/>
</dbReference>
<dbReference type="GO" id="GO:0016887">
    <property type="term" value="F:ATP hydrolysis activity"/>
    <property type="evidence" value="ECO:0007669"/>
    <property type="project" value="InterPro"/>
</dbReference>
<dbReference type="EMBL" id="MEVA01000006">
    <property type="protein sequence ID" value="OGC47598.1"/>
    <property type="molecule type" value="Genomic_DNA"/>
</dbReference>
<sequence length="358" mass="39253">MAKFNVSQLLESVVKMGASDLHLSVGVSPVIRVNTALAPLSDIPPLTVEDIEFFISQILNQEQKDILDVNKELDLSVALGNQVRFRVNVFFQKGYPSIAMRTIPLIVPSLDKLGLPPIVNSISDLKQGLVLVAGPTGHGKSTTIAGMIQRINETRAEHILTIEDPIEYIFTNKKSLIEQREMYLDTHSWDVALKAVLRQDPNVVFIGEMRDHDSMAAALTIAETGHLVFTTLHTNSASQTIDRVIDSFPEGQQDQIRTQLSQSLEAVISQRIIPSKEVGMIPAVEVLLGTSAVRNMIREGKSHQLDNVIDTSAGAGMVSLNTSLAELVKNGRIELNEAIKYSLRPDELKHLVGAGVNE</sequence>
<name>A0A1F4URL9_UNCKA</name>
<comment type="caution">
    <text evidence="3">The sequence shown here is derived from an EMBL/GenBank/DDBJ whole genome shotgun (WGS) entry which is preliminary data.</text>
</comment>
<organism evidence="3 4">
    <name type="scientific">candidate division WWE3 bacterium RIFCSPHIGHO2_01_FULL_42_13</name>
    <dbReference type="NCBI Taxonomy" id="1802617"/>
    <lineage>
        <taxon>Bacteria</taxon>
        <taxon>Katanobacteria</taxon>
    </lineage>
</organism>
<dbReference type="SUPFAM" id="SSF52540">
    <property type="entry name" value="P-loop containing nucleoside triphosphate hydrolases"/>
    <property type="match status" value="1"/>
</dbReference>
<feature type="domain" description="Bacterial type II secretion system protein E" evidence="2">
    <location>
        <begin position="6"/>
        <end position="274"/>
    </location>
</feature>
<protein>
    <recommendedName>
        <fullName evidence="2">Bacterial type II secretion system protein E domain-containing protein</fullName>
    </recommendedName>
</protein>
<dbReference type="NCBIfam" id="TIGR01420">
    <property type="entry name" value="pilT_fam"/>
    <property type="match status" value="1"/>
</dbReference>
<dbReference type="Gene3D" id="3.40.50.300">
    <property type="entry name" value="P-loop containing nucleotide triphosphate hydrolases"/>
    <property type="match status" value="1"/>
</dbReference>
<gene>
    <name evidence="3" type="ORF">A2886_02315</name>
</gene>
<evidence type="ECO:0000313" key="4">
    <source>
        <dbReference type="Proteomes" id="UP000176608"/>
    </source>
</evidence>
<reference evidence="3 4" key="1">
    <citation type="journal article" date="2016" name="Nat. Commun.">
        <title>Thousands of microbial genomes shed light on interconnected biogeochemical processes in an aquifer system.</title>
        <authorList>
            <person name="Anantharaman K."/>
            <person name="Brown C.T."/>
            <person name="Hug L.A."/>
            <person name="Sharon I."/>
            <person name="Castelle C.J."/>
            <person name="Probst A.J."/>
            <person name="Thomas B.C."/>
            <person name="Singh A."/>
            <person name="Wilkins M.J."/>
            <person name="Karaoz U."/>
            <person name="Brodie E.L."/>
            <person name="Williams K.H."/>
            <person name="Hubbard S.S."/>
            <person name="Banfield J.F."/>
        </authorList>
    </citation>
    <scope>NUCLEOTIDE SEQUENCE [LARGE SCALE GENOMIC DNA]</scope>
</reference>
<dbReference type="AlphaFoldDB" id="A0A1F4URL9"/>
<dbReference type="PANTHER" id="PTHR30486">
    <property type="entry name" value="TWITCHING MOTILITY PROTEIN PILT"/>
    <property type="match status" value="1"/>
</dbReference>
<proteinExistence type="inferred from homology"/>
<dbReference type="CDD" id="cd01131">
    <property type="entry name" value="PilT"/>
    <property type="match status" value="1"/>
</dbReference>
<accession>A0A1F4URL9</accession>
<dbReference type="InterPro" id="IPR027417">
    <property type="entry name" value="P-loop_NTPase"/>
</dbReference>